<dbReference type="Proteomes" id="UP000319257">
    <property type="component" value="Unassembled WGS sequence"/>
</dbReference>
<feature type="region of interest" description="Disordered" evidence="1">
    <location>
        <begin position="34"/>
        <end position="73"/>
    </location>
</feature>
<protein>
    <submittedName>
        <fullName evidence="2">Uncharacterized protein</fullName>
    </submittedName>
</protein>
<evidence type="ECO:0000313" key="3">
    <source>
        <dbReference type="Proteomes" id="UP000319257"/>
    </source>
</evidence>
<comment type="caution">
    <text evidence="2">The sequence shown here is derived from an EMBL/GenBank/DDBJ whole genome shotgun (WGS) entry which is preliminary data.</text>
</comment>
<dbReference type="AlphaFoldDB" id="A0A507AVR5"/>
<dbReference type="InParanoid" id="A0A507AVR5"/>
<accession>A0A507AVR5</accession>
<proteinExistence type="predicted"/>
<evidence type="ECO:0000256" key="1">
    <source>
        <dbReference type="SAM" id="MobiDB-lite"/>
    </source>
</evidence>
<dbReference type="EMBL" id="SKBQ01000048">
    <property type="protein sequence ID" value="TPX11567.1"/>
    <property type="molecule type" value="Genomic_DNA"/>
</dbReference>
<sequence length="125" mass="13468">MHSPSLALHTPTYGVASYNSHKFDGHGELQACKSTRIHGPDGHRHKTPSVTRTTISAGPRPAQAQLPGPGQDKLSLLSKPCKRLRGHPPTLAACPARHWLCWPRSIWPARAFSSAASQVQPSAAK</sequence>
<organism evidence="2 3">
    <name type="scientific">Thyridium curvatum</name>
    <dbReference type="NCBI Taxonomy" id="1093900"/>
    <lineage>
        <taxon>Eukaryota</taxon>
        <taxon>Fungi</taxon>
        <taxon>Dikarya</taxon>
        <taxon>Ascomycota</taxon>
        <taxon>Pezizomycotina</taxon>
        <taxon>Sordariomycetes</taxon>
        <taxon>Sordariomycetidae</taxon>
        <taxon>Thyridiales</taxon>
        <taxon>Thyridiaceae</taxon>
        <taxon>Thyridium</taxon>
    </lineage>
</organism>
<evidence type="ECO:0000313" key="2">
    <source>
        <dbReference type="EMBL" id="TPX11567.1"/>
    </source>
</evidence>
<dbReference type="GeneID" id="41975225"/>
<name>A0A507AVR5_9PEZI</name>
<gene>
    <name evidence="2" type="ORF">E0L32_007778</name>
</gene>
<dbReference type="RefSeq" id="XP_030993278.1">
    <property type="nucleotide sequence ID" value="XM_031142559.1"/>
</dbReference>
<keyword evidence="3" id="KW-1185">Reference proteome</keyword>
<reference evidence="2 3" key="1">
    <citation type="submission" date="2019-06" db="EMBL/GenBank/DDBJ databases">
        <title>Draft genome sequence of the filamentous fungus Phialemoniopsis curvata isolated from diesel fuel.</title>
        <authorList>
            <person name="Varaljay V.A."/>
            <person name="Lyon W.J."/>
            <person name="Crouch A.L."/>
            <person name="Drake C.E."/>
            <person name="Hollomon J.M."/>
            <person name="Nadeau L.J."/>
            <person name="Nunn H.S."/>
            <person name="Stevenson B.S."/>
            <person name="Bojanowski C.L."/>
            <person name="Crookes-Goodson W.J."/>
        </authorList>
    </citation>
    <scope>NUCLEOTIDE SEQUENCE [LARGE SCALE GENOMIC DNA]</scope>
    <source>
        <strain evidence="2 3">D216</strain>
    </source>
</reference>